<dbReference type="EMBL" id="BLAL01000040">
    <property type="protein sequence ID" value="GES78716.1"/>
    <property type="molecule type" value="Genomic_DNA"/>
</dbReference>
<name>A0A8H3L229_9GLOM</name>
<evidence type="ECO:0000313" key="2">
    <source>
        <dbReference type="EMBL" id="GES78716.1"/>
    </source>
</evidence>
<dbReference type="InterPro" id="IPR036047">
    <property type="entry name" value="F-box-like_dom_sf"/>
</dbReference>
<dbReference type="InterPro" id="IPR001810">
    <property type="entry name" value="F-box_dom"/>
</dbReference>
<accession>A0A8H3L229</accession>
<feature type="domain" description="F-box" evidence="1">
    <location>
        <begin position="65"/>
        <end position="109"/>
    </location>
</feature>
<dbReference type="OrthoDB" id="2317252at2759"/>
<proteinExistence type="predicted"/>
<reference evidence="2" key="1">
    <citation type="submission" date="2019-10" db="EMBL/GenBank/DDBJ databases">
        <title>Conservation and host-specific expression of non-tandemly repeated heterogenous ribosome RNA gene in arbuscular mycorrhizal fungi.</title>
        <authorList>
            <person name="Maeda T."/>
            <person name="Kobayashi Y."/>
            <person name="Nakagawa T."/>
            <person name="Ezawa T."/>
            <person name="Yamaguchi K."/>
            <person name="Bino T."/>
            <person name="Nishimoto Y."/>
            <person name="Shigenobu S."/>
            <person name="Kawaguchi M."/>
        </authorList>
    </citation>
    <scope>NUCLEOTIDE SEQUENCE</scope>
    <source>
        <strain evidence="2">HR1</strain>
    </source>
</reference>
<dbReference type="Proteomes" id="UP000615446">
    <property type="component" value="Unassembled WGS sequence"/>
</dbReference>
<comment type="caution">
    <text evidence="2">The sequence shown here is derived from an EMBL/GenBank/DDBJ whole genome shotgun (WGS) entry which is preliminary data.</text>
</comment>
<dbReference type="Pfam" id="PF12937">
    <property type="entry name" value="F-box-like"/>
    <property type="match status" value="1"/>
</dbReference>
<organism evidence="2 3">
    <name type="scientific">Rhizophagus clarus</name>
    <dbReference type="NCBI Taxonomy" id="94130"/>
    <lineage>
        <taxon>Eukaryota</taxon>
        <taxon>Fungi</taxon>
        <taxon>Fungi incertae sedis</taxon>
        <taxon>Mucoromycota</taxon>
        <taxon>Glomeromycotina</taxon>
        <taxon>Glomeromycetes</taxon>
        <taxon>Glomerales</taxon>
        <taxon>Glomeraceae</taxon>
        <taxon>Rhizophagus</taxon>
    </lineage>
</organism>
<dbReference type="AlphaFoldDB" id="A0A8H3L229"/>
<evidence type="ECO:0000259" key="1">
    <source>
        <dbReference type="Pfam" id="PF12937"/>
    </source>
</evidence>
<dbReference type="Gene3D" id="3.80.10.10">
    <property type="entry name" value="Ribonuclease Inhibitor"/>
    <property type="match status" value="1"/>
</dbReference>
<protein>
    <recommendedName>
        <fullName evidence="1">F-box domain-containing protein</fullName>
    </recommendedName>
</protein>
<dbReference type="InterPro" id="IPR032675">
    <property type="entry name" value="LRR_dom_sf"/>
</dbReference>
<sequence>MIFAEKYFFLCNIYLFIARSIYLIRQRQTKSVFLPTRFTPRARSIWFSSKKVFSFSYSIVSKMSSRLPNECYQQIFSNVHDTKTLYSIIQVNRTWCENAIIFLWKNPFRKEIDYNHTKIVPILLSFLKKDENTFFDYPRFITHLDFDNLFRITSKFYDNNENEAEYFLSLMKQDDTLPSIFFNLEYNKWPVFGQIWVIILLILVNMAKRRANIQWFKFDIRYNDIKGFLNNNGKENDGVEYFYVDDERIAGSNVETRYNIVDKIENIITTFLNLDNFDESKNFFENLEYLELDRSSFKVSILEALSMCKNLKTIEIEHPFFQLILRPLVSLIKKQNSLENIIIYGVHNAYMDGYHDAIFEIISSLGTVAHSLKRVEICGIKMMNDETLKFIGNCKNLENLKLEDSYVSIKNFEWIALAEFSKLRSLELVYNWSNKEYVSQFNPIQMILQNKSITLKLKNLHLLNTYIKNHNLLKSISENCRNLINFTTQLTADDDIKYLFDILGNNPNIKEFQLLNPGYPINTGFIIDLVKAFPKKTDYIRLVHIVSSFDEFRKFLENYGNNLTNCFDLK</sequence>
<gene>
    <name evidence="2" type="ORF">RCL2_000602900</name>
</gene>
<evidence type="ECO:0000313" key="3">
    <source>
        <dbReference type="Proteomes" id="UP000615446"/>
    </source>
</evidence>
<dbReference type="SUPFAM" id="SSF52047">
    <property type="entry name" value="RNI-like"/>
    <property type="match status" value="1"/>
</dbReference>
<dbReference type="SUPFAM" id="SSF81383">
    <property type="entry name" value="F-box domain"/>
    <property type="match status" value="1"/>
</dbReference>